<dbReference type="AlphaFoldDB" id="A0ABD0M1T4"/>
<dbReference type="EMBL" id="JACVVK020000009">
    <property type="protein sequence ID" value="KAK7505667.1"/>
    <property type="molecule type" value="Genomic_DNA"/>
</dbReference>
<gene>
    <name evidence="2" type="ORF">BaRGS_00002938</name>
</gene>
<organism evidence="2 3">
    <name type="scientific">Batillaria attramentaria</name>
    <dbReference type="NCBI Taxonomy" id="370345"/>
    <lineage>
        <taxon>Eukaryota</taxon>
        <taxon>Metazoa</taxon>
        <taxon>Spiralia</taxon>
        <taxon>Lophotrochozoa</taxon>
        <taxon>Mollusca</taxon>
        <taxon>Gastropoda</taxon>
        <taxon>Caenogastropoda</taxon>
        <taxon>Sorbeoconcha</taxon>
        <taxon>Cerithioidea</taxon>
        <taxon>Batillariidae</taxon>
        <taxon>Batillaria</taxon>
    </lineage>
</organism>
<sequence length="219" mass="23997">MKETRTSPWRLRRSDTFTRWSPNWQWSWAAVEFSGEMTHTAESKPEVTHSGGGVQTRRGLTATDSDTSLPEVPVHPEGTDRRRRRKLKKKERKRAAKAKRDQAINLGLQERGSFSTTPASLSSATPPSTSSGSGSNQTASPAAVPVPLPTSSRSKALSMNAPPPQVTRKDSKLQTLSRAHVGGKRKSGLSRHVMQMLQKDKKKAGSSKGSLAQFLENLQ</sequence>
<evidence type="ECO:0000313" key="3">
    <source>
        <dbReference type="Proteomes" id="UP001519460"/>
    </source>
</evidence>
<feature type="region of interest" description="Disordered" evidence="1">
    <location>
        <begin position="37"/>
        <end position="219"/>
    </location>
</feature>
<comment type="caution">
    <text evidence="2">The sequence shown here is derived from an EMBL/GenBank/DDBJ whole genome shotgun (WGS) entry which is preliminary data.</text>
</comment>
<evidence type="ECO:0000313" key="2">
    <source>
        <dbReference type="EMBL" id="KAK7505667.1"/>
    </source>
</evidence>
<protein>
    <submittedName>
        <fullName evidence="2">Uncharacterized protein</fullName>
    </submittedName>
</protein>
<accession>A0ABD0M1T4</accession>
<reference evidence="2 3" key="1">
    <citation type="journal article" date="2023" name="Sci. Data">
        <title>Genome assembly of the Korean intertidal mud-creeper Batillaria attramentaria.</title>
        <authorList>
            <person name="Patra A.K."/>
            <person name="Ho P.T."/>
            <person name="Jun S."/>
            <person name="Lee S.J."/>
            <person name="Kim Y."/>
            <person name="Won Y.J."/>
        </authorList>
    </citation>
    <scope>NUCLEOTIDE SEQUENCE [LARGE SCALE GENOMIC DNA]</scope>
    <source>
        <strain evidence="2">Wonlab-2016</strain>
    </source>
</reference>
<feature type="compositionally biased region" description="Basic residues" evidence="1">
    <location>
        <begin position="81"/>
        <end position="97"/>
    </location>
</feature>
<proteinExistence type="predicted"/>
<dbReference type="Proteomes" id="UP001519460">
    <property type="component" value="Unassembled WGS sequence"/>
</dbReference>
<name>A0ABD0M1T4_9CAEN</name>
<feature type="compositionally biased region" description="Low complexity" evidence="1">
    <location>
        <begin position="112"/>
        <end position="140"/>
    </location>
</feature>
<keyword evidence="3" id="KW-1185">Reference proteome</keyword>
<evidence type="ECO:0000256" key="1">
    <source>
        <dbReference type="SAM" id="MobiDB-lite"/>
    </source>
</evidence>